<dbReference type="Proteomes" id="UP000613743">
    <property type="component" value="Unassembled WGS sequence"/>
</dbReference>
<gene>
    <name evidence="1" type="ORF">GCM10009332_31740</name>
</gene>
<proteinExistence type="predicted"/>
<comment type="caution">
    <text evidence="1">The sequence shown here is derived from an EMBL/GenBank/DDBJ whole genome shotgun (WGS) entry which is preliminary data.</text>
</comment>
<reference evidence="1" key="2">
    <citation type="submission" date="2020-09" db="EMBL/GenBank/DDBJ databases">
        <authorList>
            <person name="Sun Q."/>
            <person name="Ohkuma M."/>
        </authorList>
    </citation>
    <scope>NUCLEOTIDE SEQUENCE</scope>
    <source>
        <strain evidence="1">JCM 30804</strain>
    </source>
</reference>
<evidence type="ECO:0000313" key="2">
    <source>
        <dbReference type="Proteomes" id="UP000613743"/>
    </source>
</evidence>
<accession>A0A917NDG1</accession>
<dbReference type="AlphaFoldDB" id="A0A917NDG1"/>
<evidence type="ECO:0000313" key="1">
    <source>
        <dbReference type="EMBL" id="GGI92083.1"/>
    </source>
</evidence>
<keyword evidence="2" id="KW-1185">Reference proteome</keyword>
<dbReference type="RefSeq" id="WP_188922780.1">
    <property type="nucleotide sequence ID" value="NZ_BMPZ01000013.1"/>
</dbReference>
<organism evidence="1 2">
    <name type="scientific">Shewanella gelidii</name>
    <dbReference type="NCBI Taxonomy" id="1642821"/>
    <lineage>
        <taxon>Bacteria</taxon>
        <taxon>Pseudomonadati</taxon>
        <taxon>Pseudomonadota</taxon>
        <taxon>Gammaproteobacteria</taxon>
        <taxon>Alteromonadales</taxon>
        <taxon>Shewanellaceae</taxon>
        <taxon>Shewanella</taxon>
    </lineage>
</organism>
<sequence length="279" mass="32229">MITLQAVLPTLMLALELGTQQALVCDIANEACLQQLPVEVRRQLPRDHQQMQLVLGHQGAVALPVKHSLYSGVVVLNPLQIPRNLGAMIDDEYFQFPLSHQQQLTTWHELGHLVVPQYQGQILPLSLTPFQHEWLADCYLLWRVAREYGSLDLAWQQLHRRNLALIASSENMSHWSVPLLQQLLSNYDAEQVQSFTTFRAFLKDFYPRIIEQSRDERREMKSLVKQLFSSTTVQTTSDYMYWRKPALKTYLFPTLQLALGTDKAHRWCKKYLSAPQTGS</sequence>
<dbReference type="EMBL" id="BMPZ01000013">
    <property type="protein sequence ID" value="GGI92083.1"/>
    <property type="molecule type" value="Genomic_DNA"/>
</dbReference>
<reference evidence="1" key="1">
    <citation type="journal article" date="2014" name="Int. J. Syst. Evol. Microbiol.">
        <title>Complete genome sequence of Corynebacterium casei LMG S-19264T (=DSM 44701T), isolated from a smear-ripened cheese.</title>
        <authorList>
            <consortium name="US DOE Joint Genome Institute (JGI-PGF)"/>
            <person name="Walter F."/>
            <person name="Albersmeier A."/>
            <person name="Kalinowski J."/>
            <person name="Ruckert C."/>
        </authorList>
    </citation>
    <scope>NUCLEOTIDE SEQUENCE</scope>
    <source>
        <strain evidence="1">JCM 30804</strain>
    </source>
</reference>
<name>A0A917NDG1_9GAMM</name>
<protein>
    <submittedName>
        <fullName evidence="1">Uncharacterized protein</fullName>
    </submittedName>
</protein>